<keyword evidence="1" id="KW-1133">Transmembrane helix</keyword>
<evidence type="ECO:0000256" key="1">
    <source>
        <dbReference type="SAM" id="Phobius"/>
    </source>
</evidence>
<accession>A0A4Q5LFU8</accession>
<dbReference type="RefSeq" id="WP_129920198.1">
    <property type="nucleotide sequence ID" value="NZ_SEWE01000008.1"/>
</dbReference>
<evidence type="ECO:0000313" key="2">
    <source>
        <dbReference type="EMBL" id="RYU81894.1"/>
    </source>
</evidence>
<comment type="caution">
    <text evidence="2">The sequence shown here is derived from an EMBL/GenBank/DDBJ whole genome shotgun (WGS) entry which is preliminary data.</text>
</comment>
<dbReference type="OrthoDB" id="6678638at2"/>
<sequence>MNNKKKAAQVLWTGSIFSLITLFVVTRTGGLVVFDEHTAHVGDTIGGILGPALNLTGLLVLYIFSAGAIRS</sequence>
<organism evidence="2 3">
    <name type="scientific">Hymenobacter persicinus</name>
    <dbReference type="NCBI Taxonomy" id="2025506"/>
    <lineage>
        <taxon>Bacteria</taxon>
        <taxon>Pseudomonadati</taxon>
        <taxon>Bacteroidota</taxon>
        <taxon>Cytophagia</taxon>
        <taxon>Cytophagales</taxon>
        <taxon>Hymenobacteraceae</taxon>
        <taxon>Hymenobacter</taxon>
    </lineage>
</organism>
<feature type="transmembrane region" description="Helical" evidence="1">
    <location>
        <begin position="7"/>
        <end position="25"/>
    </location>
</feature>
<gene>
    <name evidence="2" type="ORF">EWM57_05790</name>
</gene>
<name>A0A4Q5LFU8_9BACT</name>
<dbReference type="Proteomes" id="UP000294155">
    <property type="component" value="Unassembled WGS sequence"/>
</dbReference>
<evidence type="ECO:0000313" key="3">
    <source>
        <dbReference type="Proteomes" id="UP000294155"/>
    </source>
</evidence>
<keyword evidence="1" id="KW-0812">Transmembrane</keyword>
<feature type="transmembrane region" description="Helical" evidence="1">
    <location>
        <begin position="45"/>
        <end position="64"/>
    </location>
</feature>
<protein>
    <submittedName>
        <fullName evidence="2">Uncharacterized protein</fullName>
    </submittedName>
</protein>
<keyword evidence="1" id="KW-0472">Membrane</keyword>
<dbReference type="EMBL" id="SEWE01000008">
    <property type="protein sequence ID" value="RYU81894.1"/>
    <property type="molecule type" value="Genomic_DNA"/>
</dbReference>
<reference evidence="2 3" key="1">
    <citation type="submission" date="2019-02" db="EMBL/GenBank/DDBJ databases">
        <title>Bacterial novel species isolated from soil.</title>
        <authorList>
            <person name="Jung H.-Y."/>
        </authorList>
    </citation>
    <scope>NUCLEOTIDE SEQUENCE [LARGE SCALE GENOMIC DNA]</scope>
    <source>
        <strain evidence="2 3">1-3-3-3</strain>
    </source>
</reference>
<proteinExistence type="predicted"/>
<keyword evidence="3" id="KW-1185">Reference proteome</keyword>
<dbReference type="AlphaFoldDB" id="A0A4Q5LFU8"/>